<dbReference type="Proteomes" id="UP000596074">
    <property type="component" value="Chromosome"/>
</dbReference>
<dbReference type="EMBL" id="CP046056">
    <property type="protein sequence ID" value="QQD22990.1"/>
    <property type="molecule type" value="Genomic_DNA"/>
</dbReference>
<accession>A0A9X7UVR3</accession>
<name>A0A9X7UVR3_9GAMM</name>
<dbReference type="RefSeq" id="WP_228345500.1">
    <property type="nucleotide sequence ID" value="NZ_CP046056.1"/>
</dbReference>
<dbReference type="InterPro" id="IPR011990">
    <property type="entry name" value="TPR-like_helical_dom_sf"/>
</dbReference>
<evidence type="ECO:0008006" key="4">
    <source>
        <dbReference type="Google" id="ProtNLM"/>
    </source>
</evidence>
<organism evidence="2 3">
    <name type="scientific">Venatoribacter cucullus</name>
    <dbReference type="NCBI Taxonomy" id="2661630"/>
    <lineage>
        <taxon>Bacteria</taxon>
        <taxon>Pseudomonadati</taxon>
        <taxon>Pseudomonadota</taxon>
        <taxon>Gammaproteobacteria</taxon>
        <taxon>Oceanospirillales</taxon>
        <taxon>Oceanospirillaceae</taxon>
        <taxon>Venatoribacter</taxon>
    </lineage>
</organism>
<gene>
    <name evidence="2" type="ORF">GJQ55_00195</name>
</gene>
<evidence type="ECO:0000256" key="1">
    <source>
        <dbReference type="SAM" id="SignalP"/>
    </source>
</evidence>
<dbReference type="Gene3D" id="1.25.40.10">
    <property type="entry name" value="Tetratricopeptide repeat domain"/>
    <property type="match status" value="1"/>
</dbReference>
<feature type="chain" id="PRO_5040943932" description="Tetratricopeptide repeat protein" evidence="1">
    <location>
        <begin position="26"/>
        <end position="568"/>
    </location>
</feature>
<protein>
    <recommendedName>
        <fullName evidence="4">Tetratricopeptide repeat protein</fullName>
    </recommendedName>
</protein>
<dbReference type="AlphaFoldDB" id="A0A9X7UVR3"/>
<keyword evidence="3" id="KW-1185">Reference proteome</keyword>
<sequence length="568" mass="63129">MSHFLRLTGAALCALILSGCATYGAGLTGAIEDLQKGDYVASEAKLQQALKPTGGDRLLHYLELGVVKHLQGDFAASNALLETAGQIAEDMETTLMSDLLLTLMSNPRQGPYPGADFEKVFINYYKALNYFGLAQLAQTDADRQAALDGARIESRRLIIRLNDLNTRKGNFKEAADEEQQTFTQLLKLFSALQGNLVDMDRIKYRDDAMAHYLTGITFEMNREYDDARISYQRAAEAYEKGFAKQYRLDDGVTEQAWFDTIRMMRLAGGYDSEWRRLASKKLSKARRAELDLWTRDKAQVIVLEHKGLAPHRKEMNLELSANPNMQALQLRPYFIGNDQAQLAWFYVLYADKGILDAVSNYLDAVEVGYVLNSFTKTVNIGPLWQTAEELGLVTAIGSSMRVTVPYYEPVKALGYSNLSVGGQSLAMHKASNPALMAVQEQMTRAGYDIQMALARSSLKAITAQSVGQVGGNFGGLLAMAGKLAAQLTDAAETRNWLLLPQEIRLRRVVLEPGEHALTLESQLPTGIKRYDNQISLQPGEIHFWRVRSLPELGHTQASPVKQLIKTSN</sequence>
<evidence type="ECO:0000313" key="3">
    <source>
        <dbReference type="Proteomes" id="UP000596074"/>
    </source>
</evidence>
<reference evidence="2 3" key="1">
    <citation type="submission" date="2019-11" db="EMBL/GenBank/DDBJ databases">
        <title>Venatorbacter sp. nov. a predator of Campylobacter and other Gram-negative bacteria.</title>
        <authorList>
            <person name="Saeedi A."/>
            <person name="Cummings N.J."/>
            <person name="Connerton I.F."/>
            <person name="Connerton P.L."/>
        </authorList>
    </citation>
    <scope>NUCLEOTIDE SEQUENCE [LARGE SCALE GENOMIC DNA]</scope>
    <source>
        <strain evidence="2">XL5</strain>
    </source>
</reference>
<feature type="signal peptide" evidence="1">
    <location>
        <begin position="1"/>
        <end position="25"/>
    </location>
</feature>
<keyword evidence="1" id="KW-0732">Signal</keyword>
<proteinExistence type="predicted"/>
<evidence type="ECO:0000313" key="2">
    <source>
        <dbReference type="EMBL" id="QQD22990.1"/>
    </source>
</evidence>
<dbReference type="KEGG" id="vcw:GJQ55_00195"/>
<dbReference type="PROSITE" id="PS51257">
    <property type="entry name" value="PROKAR_LIPOPROTEIN"/>
    <property type="match status" value="1"/>
</dbReference>